<reference evidence="5 6" key="1">
    <citation type="journal article" date="2011" name="Stand. Genomic Sci.">
        <title>Complete genome sequence of Desulfobulbus propionicus type strain (1pr3).</title>
        <authorList>
            <person name="Pagani I."/>
            <person name="Lapidus A."/>
            <person name="Nolan M."/>
            <person name="Lucas S."/>
            <person name="Hammon N."/>
            <person name="Deshpande S."/>
            <person name="Cheng J.F."/>
            <person name="Chertkov O."/>
            <person name="Davenport K."/>
            <person name="Tapia R."/>
            <person name="Han C."/>
            <person name="Goodwin L."/>
            <person name="Pitluck S."/>
            <person name="Liolios K."/>
            <person name="Mavromatis K."/>
            <person name="Ivanova N."/>
            <person name="Mikhailova N."/>
            <person name="Pati A."/>
            <person name="Chen A."/>
            <person name="Palaniappan K."/>
            <person name="Land M."/>
            <person name="Hauser L."/>
            <person name="Chang Y.J."/>
            <person name="Jeffries C.D."/>
            <person name="Detter J.C."/>
            <person name="Brambilla E."/>
            <person name="Kannan K.P."/>
            <person name="Djao O.D."/>
            <person name="Rohde M."/>
            <person name="Pukall R."/>
            <person name="Spring S."/>
            <person name="Goker M."/>
            <person name="Sikorski J."/>
            <person name="Woyke T."/>
            <person name="Bristow J."/>
            <person name="Eisen J.A."/>
            <person name="Markowitz V."/>
            <person name="Hugenholtz P."/>
            <person name="Kyrpides N.C."/>
            <person name="Klenk H.P."/>
        </authorList>
    </citation>
    <scope>NUCLEOTIDE SEQUENCE [LARGE SCALE GENOMIC DNA]</scope>
    <source>
        <strain evidence="6">ATCC 33891 / DSM 2032 / 1pr3</strain>
    </source>
</reference>
<evidence type="ECO:0000256" key="2">
    <source>
        <dbReference type="ARBA" id="ARBA00023002"/>
    </source>
</evidence>
<evidence type="ECO:0000259" key="4">
    <source>
        <dbReference type="Pfam" id="PF25137"/>
    </source>
</evidence>
<dbReference type="PANTHER" id="PTHR11496">
    <property type="entry name" value="ALCOHOL DEHYDROGENASE"/>
    <property type="match status" value="1"/>
</dbReference>
<keyword evidence="6" id="KW-1185">Reference proteome</keyword>
<keyword evidence="2" id="KW-0560">Oxidoreductase</keyword>
<dbReference type="Proteomes" id="UP000006365">
    <property type="component" value="Chromosome"/>
</dbReference>
<dbReference type="SUPFAM" id="SSF56796">
    <property type="entry name" value="Dehydroquinate synthase-like"/>
    <property type="match status" value="1"/>
</dbReference>
<dbReference type="FunFam" id="3.40.50.1970:FF:000003">
    <property type="entry name" value="Alcohol dehydrogenase, iron-containing"/>
    <property type="match status" value="1"/>
</dbReference>
<protein>
    <submittedName>
        <fullName evidence="5">Iron-containing alcohol dehydrogenase</fullName>
    </submittedName>
</protein>
<gene>
    <name evidence="5" type="ordered locus">Despr_2003</name>
</gene>
<evidence type="ECO:0000313" key="5">
    <source>
        <dbReference type="EMBL" id="ADW18151.1"/>
    </source>
</evidence>
<dbReference type="GO" id="GO:0046872">
    <property type="term" value="F:metal ion binding"/>
    <property type="evidence" value="ECO:0007669"/>
    <property type="project" value="InterPro"/>
</dbReference>
<dbReference type="EMBL" id="CP002364">
    <property type="protein sequence ID" value="ADW18151.1"/>
    <property type="molecule type" value="Genomic_DNA"/>
</dbReference>
<evidence type="ECO:0000259" key="3">
    <source>
        <dbReference type="Pfam" id="PF00465"/>
    </source>
</evidence>
<feature type="domain" description="Fe-containing alcohol dehydrogenase-like C-terminal" evidence="4">
    <location>
        <begin position="254"/>
        <end position="446"/>
    </location>
</feature>
<feature type="domain" description="Alcohol dehydrogenase iron-type/glycerol dehydrogenase GldA" evidence="3">
    <location>
        <begin position="76"/>
        <end position="242"/>
    </location>
</feature>
<sequence>MKNALDSAGCEERCKNRPRSHCFPGKSVVPETQANPRPDNSRLSNGLGFASLFNIIDRAYSRGTGFMDITKFAIPEIIFGRGSLNYAGQCALRLGAKKVFLVSDEGIEEVGWLQRLMDVLEKEGIKWVYYPGVTSNPRDFQVEQGAQLYSKNGTDVIIAIGGGSAMDTAKGIAIIASNGGRIRDYEGANRVQRPLPPMMLITTTAGSGSDISQFCIITDMKRGVKMSIITRTLVPNISIVDPLILRTKTESLIIQSAVDALAHAIEAYMSRIASPFTEIHSLRAIDLILANLQRAVATRSLDSLEQLSIASVSASMAFSNAGLGAEHALAHALGGHFDMRHGIVHPILLTSVMRFNMGINPQRMADIGRLILKRQVGSDEDTALAGIEKLEEFFASFDVALRLSQLIPESERHHLEPLCKMAVHDACNLTNPRPATWEEFYRICEEVW</sequence>
<dbReference type="Gene3D" id="3.40.50.1970">
    <property type="match status" value="1"/>
</dbReference>
<dbReference type="Gene3D" id="1.20.1090.10">
    <property type="entry name" value="Dehydroquinate synthase-like - alpha domain"/>
    <property type="match status" value="1"/>
</dbReference>
<evidence type="ECO:0000256" key="1">
    <source>
        <dbReference type="ARBA" id="ARBA00007358"/>
    </source>
</evidence>
<dbReference type="InterPro" id="IPR039697">
    <property type="entry name" value="Alcohol_dehydrogenase_Fe"/>
</dbReference>
<dbReference type="AlphaFoldDB" id="A0A7U4DPH8"/>
<dbReference type="InterPro" id="IPR001670">
    <property type="entry name" value="ADH_Fe/GldA"/>
</dbReference>
<dbReference type="GO" id="GO:0004022">
    <property type="term" value="F:alcohol dehydrogenase (NAD+) activity"/>
    <property type="evidence" value="ECO:0007669"/>
    <property type="project" value="TreeGrafter"/>
</dbReference>
<organism evidence="5 6">
    <name type="scientific">Desulfobulbus propionicus (strain ATCC 33891 / DSM 2032 / VKM B-1956 / 1pr3)</name>
    <dbReference type="NCBI Taxonomy" id="577650"/>
    <lineage>
        <taxon>Bacteria</taxon>
        <taxon>Pseudomonadati</taxon>
        <taxon>Thermodesulfobacteriota</taxon>
        <taxon>Desulfobulbia</taxon>
        <taxon>Desulfobulbales</taxon>
        <taxon>Desulfobulbaceae</taxon>
        <taxon>Desulfobulbus</taxon>
    </lineage>
</organism>
<accession>A0A7U4DPH8</accession>
<dbReference type="Pfam" id="PF00465">
    <property type="entry name" value="Fe-ADH"/>
    <property type="match status" value="1"/>
</dbReference>
<comment type="similarity">
    <text evidence="1">Belongs to the iron-containing alcohol dehydrogenase family.</text>
</comment>
<proteinExistence type="inferred from homology"/>
<dbReference type="PANTHER" id="PTHR11496:SF83">
    <property type="entry name" value="HYDROXYACID-OXOACID TRANSHYDROGENASE, MITOCHONDRIAL"/>
    <property type="match status" value="1"/>
</dbReference>
<evidence type="ECO:0000313" key="6">
    <source>
        <dbReference type="Proteomes" id="UP000006365"/>
    </source>
</evidence>
<dbReference type="InterPro" id="IPR056798">
    <property type="entry name" value="ADH_Fe_C"/>
</dbReference>
<name>A0A7U4DPH8_DESPD</name>
<dbReference type="KEGG" id="dpr:Despr_2003"/>
<dbReference type="Pfam" id="PF25137">
    <property type="entry name" value="ADH_Fe_C"/>
    <property type="match status" value="1"/>
</dbReference>